<keyword evidence="6" id="KW-0808">Transferase</keyword>
<dbReference type="PROSITE" id="PS00599">
    <property type="entry name" value="AA_TRANSFER_CLASS_2"/>
    <property type="match status" value="1"/>
</dbReference>
<evidence type="ECO:0000256" key="5">
    <source>
        <dbReference type="ARBA" id="ARBA00013187"/>
    </source>
</evidence>
<evidence type="ECO:0000256" key="12">
    <source>
        <dbReference type="RuleBase" id="RU003693"/>
    </source>
</evidence>
<keyword evidence="8 12" id="KW-0663">Pyridoxal phosphate</keyword>
<dbReference type="InterPro" id="IPR050087">
    <property type="entry name" value="AON_synthase_class-II"/>
</dbReference>
<dbReference type="Pfam" id="PF00155">
    <property type="entry name" value="Aminotran_1_2"/>
    <property type="match status" value="1"/>
</dbReference>
<dbReference type="PANTHER" id="PTHR13693:SF100">
    <property type="entry name" value="8-AMINO-7-OXONONANOATE SYNTHASE"/>
    <property type="match status" value="1"/>
</dbReference>
<dbReference type="EMBL" id="BAAAAF010000002">
    <property type="protein sequence ID" value="GAA0034813.1"/>
    <property type="molecule type" value="Genomic_DNA"/>
</dbReference>
<proteinExistence type="inferred from homology"/>
<protein>
    <recommendedName>
        <fullName evidence="5">8-amino-7-oxononanoate synthase</fullName>
        <ecNumber evidence="5">2.3.1.47</ecNumber>
    </recommendedName>
    <alternativeName>
        <fullName evidence="9">7-keto-8-amino-pelargonic acid synthase</fullName>
    </alternativeName>
    <alternativeName>
        <fullName evidence="10">8-amino-7-ketopelargonate synthase</fullName>
    </alternativeName>
</protein>
<dbReference type="RefSeq" id="WP_339391779.1">
    <property type="nucleotide sequence ID" value="NZ_BAAAAF010000002.1"/>
</dbReference>
<evidence type="ECO:0000256" key="8">
    <source>
        <dbReference type="ARBA" id="ARBA00022898"/>
    </source>
</evidence>
<evidence type="ECO:0000256" key="10">
    <source>
        <dbReference type="ARBA" id="ARBA00033381"/>
    </source>
</evidence>
<comment type="pathway">
    <text evidence="2">Cofactor biosynthesis; biotin biosynthesis.</text>
</comment>
<dbReference type="InterPro" id="IPR015421">
    <property type="entry name" value="PyrdxlP-dep_Trfase_major"/>
</dbReference>
<comment type="catalytic activity">
    <reaction evidence="11">
        <text>6-carboxyhexanoyl-[ACP] + L-alanine + H(+) = (8S)-8-amino-7-oxononanoate + holo-[ACP] + CO2</text>
        <dbReference type="Rhea" id="RHEA:42288"/>
        <dbReference type="Rhea" id="RHEA-COMP:9685"/>
        <dbReference type="Rhea" id="RHEA-COMP:9955"/>
        <dbReference type="ChEBI" id="CHEBI:15378"/>
        <dbReference type="ChEBI" id="CHEBI:16526"/>
        <dbReference type="ChEBI" id="CHEBI:57972"/>
        <dbReference type="ChEBI" id="CHEBI:64479"/>
        <dbReference type="ChEBI" id="CHEBI:78846"/>
        <dbReference type="ChEBI" id="CHEBI:149468"/>
        <dbReference type="EC" id="2.3.1.47"/>
    </reaction>
</comment>
<name>A0ABN0SK18_9MICO</name>
<dbReference type="InterPro" id="IPR001917">
    <property type="entry name" value="Aminotrans_II_pyridoxalP_BS"/>
</dbReference>
<dbReference type="InterPro" id="IPR004839">
    <property type="entry name" value="Aminotransferase_I/II_large"/>
</dbReference>
<evidence type="ECO:0000256" key="11">
    <source>
        <dbReference type="ARBA" id="ARBA00047715"/>
    </source>
</evidence>
<reference evidence="14 15" key="1">
    <citation type="submission" date="2024-01" db="EMBL/GenBank/DDBJ databases">
        <title>Characterization of antibiotic resistant novel bacterial strains and their environmental applications.</title>
        <authorList>
            <person name="Manzoor S."/>
            <person name="Abbas S."/>
            <person name="Arshad M."/>
            <person name="Ahmed I."/>
        </authorList>
    </citation>
    <scope>NUCLEOTIDE SEQUENCE [LARGE SCALE GENOMIC DNA]</scope>
    <source>
        <strain evidence="14 15">NCCP-602</strain>
    </source>
</reference>
<evidence type="ECO:0000313" key="15">
    <source>
        <dbReference type="Proteomes" id="UP001498238"/>
    </source>
</evidence>
<dbReference type="Gene3D" id="3.90.1150.10">
    <property type="entry name" value="Aspartate Aminotransferase, domain 1"/>
    <property type="match status" value="1"/>
</dbReference>
<evidence type="ECO:0000256" key="3">
    <source>
        <dbReference type="ARBA" id="ARBA00010008"/>
    </source>
</evidence>
<keyword evidence="15" id="KW-1185">Reference proteome</keyword>
<dbReference type="Gene3D" id="3.40.640.10">
    <property type="entry name" value="Type I PLP-dependent aspartate aminotransferase-like (Major domain)"/>
    <property type="match status" value="1"/>
</dbReference>
<dbReference type="Proteomes" id="UP001498238">
    <property type="component" value="Unassembled WGS sequence"/>
</dbReference>
<comment type="cofactor">
    <cofactor evidence="1 12">
        <name>pyridoxal 5'-phosphate</name>
        <dbReference type="ChEBI" id="CHEBI:597326"/>
    </cofactor>
</comment>
<evidence type="ECO:0000259" key="13">
    <source>
        <dbReference type="Pfam" id="PF00155"/>
    </source>
</evidence>
<organism evidence="14 15">
    <name type="scientific">Brevibacterium metallidurans</name>
    <dbReference type="NCBI Taxonomy" id="1482676"/>
    <lineage>
        <taxon>Bacteria</taxon>
        <taxon>Bacillati</taxon>
        <taxon>Actinomycetota</taxon>
        <taxon>Actinomycetes</taxon>
        <taxon>Micrococcales</taxon>
        <taxon>Brevibacteriaceae</taxon>
        <taxon>Brevibacterium</taxon>
    </lineage>
</organism>
<accession>A0ABN0SK18</accession>
<feature type="domain" description="Aminotransferase class I/classII large" evidence="13">
    <location>
        <begin position="37"/>
        <end position="369"/>
    </location>
</feature>
<keyword evidence="7" id="KW-0093">Biotin biosynthesis</keyword>
<evidence type="ECO:0000256" key="4">
    <source>
        <dbReference type="ARBA" id="ARBA00011738"/>
    </source>
</evidence>
<dbReference type="EC" id="2.3.1.47" evidence="5"/>
<evidence type="ECO:0000256" key="7">
    <source>
        <dbReference type="ARBA" id="ARBA00022756"/>
    </source>
</evidence>
<comment type="similarity">
    <text evidence="3">Belongs to the class-II pyridoxal-phosphate-dependent aminotransferase family. BioF subfamily.</text>
</comment>
<comment type="caution">
    <text evidence="14">The sequence shown here is derived from an EMBL/GenBank/DDBJ whole genome shotgun (WGS) entry which is preliminary data.</text>
</comment>
<comment type="subunit">
    <text evidence="4">Homodimer.</text>
</comment>
<evidence type="ECO:0000256" key="6">
    <source>
        <dbReference type="ARBA" id="ARBA00022679"/>
    </source>
</evidence>
<dbReference type="SUPFAM" id="SSF53383">
    <property type="entry name" value="PLP-dependent transferases"/>
    <property type="match status" value="1"/>
</dbReference>
<evidence type="ECO:0000256" key="2">
    <source>
        <dbReference type="ARBA" id="ARBA00004746"/>
    </source>
</evidence>
<dbReference type="PANTHER" id="PTHR13693">
    <property type="entry name" value="CLASS II AMINOTRANSFERASE/8-AMINO-7-OXONONANOATE SYNTHASE"/>
    <property type="match status" value="1"/>
</dbReference>
<sequence length="377" mass="38486">MTTHVSTRNRILDRLGEQAAQRLTDGLRRTDAGARGLDLASNDYLGLAGHPRVRAAAVQAIERYGTSARASRLVTGTTPAHRDVEAALAHLTGRESGLVFSSGYTANLAAVTALSGPDCLIVSDAHNHASLIDACRLSRAAVHRTPHLSLEAIEQALAGSSHAEAIVLVESVYSVLGDAADLPALLDLCVAYDALLIIDEAHGLGVVGHGRGAAAALTEHSDRVVVTATLSKALGSQGGAVLGSPAVREALVNTARTFIFDTGLAPAAAAAANASVDLIAAGEAPVSRIADNRRSLTDALGIAEPAGAVVSVPMPSAEAAVTARDTLAVNGFTVGCFRPPSVPDGVSRLRVTCRGDLSTEEVLEAAAAIGETTGMSR</sequence>
<evidence type="ECO:0000256" key="9">
    <source>
        <dbReference type="ARBA" id="ARBA00032610"/>
    </source>
</evidence>
<evidence type="ECO:0000256" key="1">
    <source>
        <dbReference type="ARBA" id="ARBA00001933"/>
    </source>
</evidence>
<gene>
    <name evidence="14" type="ORF">NCCP602_07740</name>
</gene>
<dbReference type="InterPro" id="IPR015424">
    <property type="entry name" value="PyrdxlP-dep_Trfase"/>
</dbReference>
<dbReference type="InterPro" id="IPR015422">
    <property type="entry name" value="PyrdxlP-dep_Trfase_small"/>
</dbReference>
<evidence type="ECO:0000313" key="14">
    <source>
        <dbReference type="EMBL" id="GAA0034813.1"/>
    </source>
</evidence>